<gene>
    <name evidence="3" type="ORF">AA2016_4324</name>
    <name evidence="4" type="ORF">FHS67_002531</name>
</gene>
<organism evidence="3 5">
    <name type="scientific">Aminobacter aminovorans</name>
    <name type="common">Chelatobacter heintzii</name>
    <dbReference type="NCBI Taxonomy" id="83263"/>
    <lineage>
        <taxon>Bacteria</taxon>
        <taxon>Pseudomonadati</taxon>
        <taxon>Pseudomonadota</taxon>
        <taxon>Alphaproteobacteria</taxon>
        <taxon>Hyphomicrobiales</taxon>
        <taxon>Phyllobacteriaceae</taxon>
        <taxon>Aminobacter</taxon>
    </lineage>
</organism>
<evidence type="ECO:0000313" key="5">
    <source>
        <dbReference type="Proteomes" id="UP000075755"/>
    </source>
</evidence>
<dbReference type="AlphaFoldDB" id="A0AAC8YS64"/>
<evidence type="ECO:0000313" key="6">
    <source>
        <dbReference type="Proteomes" id="UP000577697"/>
    </source>
</evidence>
<name>A0AAC8YS64_AMIAI</name>
<dbReference type="KEGG" id="aak:AA2016_4324"/>
<dbReference type="EMBL" id="JACICB010000008">
    <property type="protein sequence ID" value="MBB3706211.1"/>
    <property type="molecule type" value="Genomic_DNA"/>
</dbReference>
<evidence type="ECO:0000256" key="1">
    <source>
        <dbReference type="SAM" id="MobiDB-lite"/>
    </source>
</evidence>
<feature type="region of interest" description="Disordered" evidence="1">
    <location>
        <begin position="23"/>
        <end position="53"/>
    </location>
</feature>
<dbReference type="Proteomes" id="UP000075755">
    <property type="component" value="Chromosome"/>
</dbReference>
<evidence type="ECO:0000313" key="3">
    <source>
        <dbReference type="EMBL" id="AMS43239.1"/>
    </source>
</evidence>
<sequence length="152" mass="16390">MRVTRPLFMAALFLSLANPAIAQTDPHHPEGADTPSATTGTPAGNIAQLPAPPAANATAQCPDMMGMMKGGGGAAIPMMQMHMMTMMQMHLQLMQQMQSGGMMQPGAGGSPQMQMMEMMRSMQMMQMDMMRMMRQMQKDIPAPEAPAEGDMP</sequence>
<evidence type="ECO:0000256" key="2">
    <source>
        <dbReference type="SAM" id="SignalP"/>
    </source>
</evidence>
<feature type="signal peptide" evidence="2">
    <location>
        <begin position="1"/>
        <end position="22"/>
    </location>
</feature>
<keyword evidence="6" id="KW-1185">Reference proteome</keyword>
<dbReference type="EMBL" id="CP015005">
    <property type="protein sequence ID" value="AMS43239.1"/>
    <property type="molecule type" value="Genomic_DNA"/>
</dbReference>
<reference evidence="4 6" key="2">
    <citation type="submission" date="2020-08" db="EMBL/GenBank/DDBJ databases">
        <title>Genomic Encyclopedia of Type Strains, Phase IV (KMG-IV): sequencing the most valuable type-strain genomes for metagenomic binning, comparative biology and taxonomic classification.</title>
        <authorList>
            <person name="Goeker M."/>
        </authorList>
    </citation>
    <scope>NUCLEOTIDE SEQUENCE [LARGE SCALE GENOMIC DNA]</scope>
    <source>
        <strain evidence="4 6">DSM 10368</strain>
    </source>
</reference>
<evidence type="ECO:0000313" key="4">
    <source>
        <dbReference type="EMBL" id="MBB3706211.1"/>
    </source>
</evidence>
<reference evidence="3 5" key="1">
    <citation type="submission" date="2016-03" db="EMBL/GenBank/DDBJ databases">
        <title>Complete genome of Aminobacter aminovorans KCTC 2477.</title>
        <authorList>
            <person name="Kim K.M."/>
        </authorList>
    </citation>
    <scope>NUCLEOTIDE SEQUENCE [LARGE SCALE GENOMIC DNA]</scope>
    <source>
        <strain evidence="3 5">KCTC 2477</strain>
    </source>
</reference>
<dbReference type="RefSeq" id="WP_067963658.1">
    <property type="nucleotide sequence ID" value="NZ_CP015005.1"/>
</dbReference>
<proteinExistence type="predicted"/>
<dbReference type="Proteomes" id="UP000577697">
    <property type="component" value="Unassembled WGS sequence"/>
</dbReference>
<keyword evidence="2" id="KW-0732">Signal</keyword>
<protein>
    <submittedName>
        <fullName evidence="3">Uncharacterized protein</fullName>
    </submittedName>
</protein>
<feature type="chain" id="PRO_5042179168" evidence="2">
    <location>
        <begin position="23"/>
        <end position="152"/>
    </location>
</feature>
<accession>A0AAC8YS64</accession>